<dbReference type="PRINTS" id="PR00344">
    <property type="entry name" value="BCTRLSENSOR"/>
</dbReference>
<organism evidence="11 12">
    <name type="scientific">Roseateles saccharophilus</name>
    <name type="common">Pseudomonas saccharophila</name>
    <dbReference type="NCBI Taxonomy" id="304"/>
    <lineage>
        <taxon>Bacteria</taxon>
        <taxon>Pseudomonadati</taxon>
        <taxon>Pseudomonadota</taxon>
        <taxon>Betaproteobacteria</taxon>
        <taxon>Burkholderiales</taxon>
        <taxon>Sphaerotilaceae</taxon>
        <taxon>Roseateles</taxon>
    </lineage>
</organism>
<keyword evidence="12" id="KW-1185">Reference proteome</keyword>
<evidence type="ECO:0000313" key="11">
    <source>
        <dbReference type="EMBL" id="MDR7270326.1"/>
    </source>
</evidence>
<keyword evidence="9" id="KW-0812">Transmembrane</keyword>
<keyword evidence="5" id="KW-0547">Nucleotide-binding</keyword>
<dbReference type="InterPro" id="IPR003661">
    <property type="entry name" value="HisK_dim/P_dom"/>
</dbReference>
<dbReference type="PROSITE" id="PS50109">
    <property type="entry name" value="HIS_KIN"/>
    <property type="match status" value="1"/>
</dbReference>
<sequence length="594" mass="64317">MLLIRFALGFSLFETLVLAGVLLWWSDRVAGGRLLAAFLAGIAVWITGNELPNWWGVEAEPVALRLMSMAPFVSAFFFHFCVVFCRVPLSRGWVTAAYAYSGLSSLVAQFWVSGHLVWIEPVGWIAMASTVGWLASIAWIVLGIAGVGVLLSGLARARPPARQQIAAVTASCLWGLLCLSGYALVMLRLPVYPVPLLLLPLYPVILVYGVLRWGVFVANAWAGRALVWTLLLAIGVGIVGLMPLLLPFESRWLSGVAVAAGCLALSGPVRRFVQRLIYPGGEASAADLQAWREALLPAETLDELGLLAARLLGTRLGMPVEVVFDAETEPALPRLNCRRVPWRLELQGWAAAPPGQRHLAELFGSLIVEAAMRVEQAQQLAARERERQLQARLAELGALAATVAHDIRNPLNIISMAVAMAPSDTRREVAEQVDRIAHLTRDLLDYAKPWKLAPAEVDVTTLVQTVARRQPGVEIGPGLQQPLPALLDARRVEQALTNLVENARTASGSAVHVDAERDADGLRLYVCDDGPGVPETIRERLFEPFASRSPGGTGLGLAIVARVMAAHGGTAALNERPGWRTCFTLSFPHDPIQP</sequence>
<dbReference type="EC" id="2.7.13.3" evidence="2"/>
<feature type="transmembrane region" description="Helical" evidence="9">
    <location>
        <begin position="225"/>
        <end position="246"/>
    </location>
</feature>
<keyword evidence="7" id="KW-0067">ATP-binding</keyword>
<dbReference type="RefSeq" id="WP_310266092.1">
    <property type="nucleotide sequence ID" value="NZ_JAVDXU010000002.1"/>
</dbReference>
<keyword evidence="9" id="KW-0472">Membrane</keyword>
<dbReference type="Proteomes" id="UP001180453">
    <property type="component" value="Unassembled WGS sequence"/>
</dbReference>
<dbReference type="Gene3D" id="3.30.565.10">
    <property type="entry name" value="Histidine kinase-like ATPase, C-terminal domain"/>
    <property type="match status" value="1"/>
</dbReference>
<feature type="transmembrane region" description="Helical" evidence="9">
    <location>
        <begin position="165"/>
        <end position="185"/>
    </location>
</feature>
<keyword evidence="8" id="KW-0902">Two-component regulatory system</keyword>
<feature type="transmembrane region" description="Helical" evidence="9">
    <location>
        <begin position="131"/>
        <end position="153"/>
    </location>
</feature>
<feature type="domain" description="Histidine kinase" evidence="10">
    <location>
        <begin position="402"/>
        <end position="591"/>
    </location>
</feature>
<name>A0ABU1YQU6_ROSSA</name>
<dbReference type="InterPro" id="IPR005467">
    <property type="entry name" value="His_kinase_dom"/>
</dbReference>
<dbReference type="InterPro" id="IPR036097">
    <property type="entry name" value="HisK_dim/P_sf"/>
</dbReference>
<dbReference type="Pfam" id="PF02518">
    <property type="entry name" value="HATPase_c"/>
    <property type="match status" value="1"/>
</dbReference>
<dbReference type="SMART" id="SM00387">
    <property type="entry name" value="HATPase_c"/>
    <property type="match status" value="1"/>
</dbReference>
<evidence type="ECO:0000256" key="3">
    <source>
        <dbReference type="ARBA" id="ARBA00022553"/>
    </source>
</evidence>
<dbReference type="InterPro" id="IPR004358">
    <property type="entry name" value="Sig_transdc_His_kin-like_C"/>
</dbReference>
<feature type="transmembrane region" description="Helical" evidence="9">
    <location>
        <begin position="32"/>
        <end position="48"/>
    </location>
</feature>
<reference evidence="11 12" key="1">
    <citation type="submission" date="2023-07" db="EMBL/GenBank/DDBJ databases">
        <title>Sorghum-associated microbial communities from plants grown in Nebraska, USA.</title>
        <authorList>
            <person name="Schachtman D."/>
        </authorList>
    </citation>
    <scope>NUCLEOTIDE SEQUENCE [LARGE SCALE GENOMIC DNA]</scope>
    <source>
        <strain evidence="11 12">BE314</strain>
    </source>
</reference>
<feature type="transmembrane region" description="Helical" evidence="9">
    <location>
        <begin position="191"/>
        <end position="213"/>
    </location>
</feature>
<dbReference type="InterPro" id="IPR003594">
    <property type="entry name" value="HATPase_dom"/>
</dbReference>
<keyword evidence="4" id="KW-0808">Transferase</keyword>
<dbReference type="Pfam" id="PF00512">
    <property type="entry name" value="HisKA"/>
    <property type="match status" value="1"/>
</dbReference>
<dbReference type="PANTHER" id="PTHR43065:SF10">
    <property type="entry name" value="PEROXIDE STRESS-ACTIVATED HISTIDINE KINASE MAK3"/>
    <property type="match status" value="1"/>
</dbReference>
<feature type="transmembrane region" description="Helical" evidence="9">
    <location>
        <begin position="6"/>
        <end position="25"/>
    </location>
</feature>
<proteinExistence type="predicted"/>
<accession>A0ABU1YQU6</accession>
<evidence type="ECO:0000259" key="10">
    <source>
        <dbReference type="PROSITE" id="PS50109"/>
    </source>
</evidence>
<comment type="caution">
    <text evidence="11">The sequence shown here is derived from an EMBL/GenBank/DDBJ whole genome shotgun (WGS) entry which is preliminary data.</text>
</comment>
<dbReference type="InterPro" id="IPR036890">
    <property type="entry name" value="HATPase_C_sf"/>
</dbReference>
<dbReference type="EMBL" id="JAVDXU010000002">
    <property type="protein sequence ID" value="MDR7270326.1"/>
    <property type="molecule type" value="Genomic_DNA"/>
</dbReference>
<evidence type="ECO:0000256" key="7">
    <source>
        <dbReference type="ARBA" id="ARBA00022840"/>
    </source>
</evidence>
<dbReference type="Gene3D" id="1.10.287.130">
    <property type="match status" value="1"/>
</dbReference>
<dbReference type="SUPFAM" id="SSF47384">
    <property type="entry name" value="Homodimeric domain of signal transducing histidine kinase"/>
    <property type="match status" value="1"/>
</dbReference>
<evidence type="ECO:0000256" key="8">
    <source>
        <dbReference type="ARBA" id="ARBA00023012"/>
    </source>
</evidence>
<evidence type="ECO:0000256" key="2">
    <source>
        <dbReference type="ARBA" id="ARBA00012438"/>
    </source>
</evidence>
<dbReference type="GO" id="GO:0016301">
    <property type="term" value="F:kinase activity"/>
    <property type="evidence" value="ECO:0007669"/>
    <property type="project" value="UniProtKB-KW"/>
</dbReference>
<keyword evidence="9" id="KW-1133">Transmembrane helix</keyword>
<keyword evidence="6 11" id="KW-0418">Kinase</keyword>
<gene>
    <name evidence="11" type="ORF">J2X20_002984</name>
</gene>
<evidence type="ECO:0000256" key="4">
    <source>
        <dbReference type="ARBA" id="ARBA00022679"/>
    </source>
</evidence>
<keyword evidence="3" id="KW-0597">Phosphoprotein</keyword>
<comment type="catalytic activity">
    <reaction evidence="1">
        <text>ATP + protein L-histidine = ADP + protein N-phospho-L-histidine.</text>
        <dbReference type="EC" id="2.7.13.3"/>
    </reaction>
</comment>
<dbReference type="SUPFAM" id="SSF55874">
    <property type="entry name" value="ATPase domain of HSP90 chaperone/DNA topoisomerase II/histidine kinase"/>
    <property type="match status" value="1"/>
</dbReference>
<dbReference type="CDD" id="cd00082">
    <property type="entry name" value="HisKA"/>
    <property type="match status" value="1"/>
</dbReference>
<evidence type="ECO:0000313" key="12">
    <source>
        <dbReference type="Proteomes" id="UP001180453"/>
    </source>
</evidence>
<evidence type="ECO:0000256" key="1">
    <source>
        <dbReference type="ARBA" id="ARBA00000085"/>
    </source>
</evidence>
<evidence type="ECO:0000256" key="6">
    <source>
        <dbReference type="ARBA" id="ARBA00022777"/>
    </source>
</evidence>
<dbReference type="SMART" id="SM00388">
    <property type="entry name" value="HisKA"/>
    <property type="match status" value="1"/>
</dbReference>
<protein>
    <recommendedName>
        <fullName evidence="2">histidine kinase</fullName>
        <ecNumber evidence="2">2.7.13.3</ecNumber>
    </recommendedName>
</protein>
<dbReference type="PANTHER" id="PTHR43065">
    <property type="entry name" value="SENSOR HISTIDINE KINASE"/>
    <property type="match status" value="1"/>
</dbReference>
<dbReference type="CDD" id="cd00075">
    <property type="entry name" value="HATPase"/>
    <property type="match status" value="1"/>
</dbReference>
<evidence type="ECO:0000256" key="9">
    <source>
        <dbReference type="SAM" id="Phobius"/>
    </source>
</evidence>
<feature type="transmembrane region" description="Helical" evidence="9">
    <location>
        <begin position="97"/>
        <end position="119"/>
    </location>
</feature>
<feature type="transmembrane region" description="Helical" evidence="9">
    <location>
        <begin position="68"/>
        <end position="85"/>
    </location>
</feature>
<evidence type="ECO:0000256" key="5">
    <source>
        <dbReference type="ARBA" id="ARBA00022741"/>
    </source>
</evidence>